<gene>
    <name evidence="10" type="ORF">GF359_07245</name>
</gene>
<protein>
    <recommendedName>
        <fullName evidence="3">Lipid-A-disaccharide synthase</fullName>
        <ecNumber evidence="2">2.4.1.182</ecNumber>
    </recommendedName>
</protein>
<comment type="caution">
    <text evidence="10">The sequence shown here is derived from an EMBL/GenBank/DDBJ whole genome shotgun (WGS) entry which is preliminary data.</text>
</comment>
<evidence type="ECO:0000256" key="8">
    <source>
        <dbReference type="ARBA" id="ARBA00023098"/>
    </source>
</evidence>
<dbReference type="GO" id="GO:0008915">
    <property type="term" value="F:lipid-A-disaccharide synthase activity"/>
    <property type="evidence" value="ECO:0007669"/>
    <property type="project" value="UniProtKB-EC"/>
</dbReference>
<keyword evidence="5" id="KW-0441">Lipid A biosynthesis</keyword>
<keyword evidence="8" id="KW-0443">Lipid metabolism</keyword>
<keyword evidence="4" id="KW-0444">Lipid biosynthesis</keyword>
<dbReference type="Proteomes" id="UP000630660">
    <property type="component" value="Unassembled WGS sequence"/>
</dbReference>
<dbReference type="InterPro" id="IPR003835">
    <property type="entry name" value="Glyco_trans_19"/>
</dbReference>
<evidence type="ECO:0000256" key="7">
    <source>
        <dbReference type="ARBA" id="ARBA00022679"/>
    </source>
</evidence>
<dbReference type="GO" id="GO:0005543">
    <property type="term" value="F:phospholipid binding"/>
    <property type="evidence" value="ECO:0007669"/>
    <property type="project" value="TreeGrafter"/>
</dbReference>
<reference evidence="10" key="1">
    <citation type="submission" date="2019-11" db="EMBL/GenBank/DDBJ databases">
        <title>Microbial mats filling the niche in hypersaline microbial mats.</title>
        <authorList>
            <person name="Wong H.L."/>
            <person name="Macleod F.I."/>
            <person name="White R.A. III"/>
            <person name="Burns B.P."/>
        </authorList>
    </citation>
    <scope>NUCLEOTIDE SEQUENCE</scope>
    <source>
        <strain evidence="10">Bin_327</strain>
    </source>
</reference>
<evidence type="ECO:0000256" key="4">
    <source>
        <dbReference type="ARBA" id="ARBA00022516"/>
    </source>
</evidence>
<evidence type="ECO:0000313" key="10">
    <source>
        <dbReference type="EMBL" id="MBD3364995.1"/>
    </source>
</evidence>
<dbReference type="GO" id="GO:0009245">
    <property type="term" value="P:lipid A biosynthetic process"/>
    <property type="evidence" value="ECO:0007669"/>
    <property type="project" value="UniProtKB-KW"/>
</dbReference>
<evidence type="ECO:0000256" key="3">
    <source>
        <dbReference type="ARBA" id="ARBA00020902"/>
    </source>
</evidence>
<evidence type="ECO:0000256" key="6">
    <source>
        <dbReference type="ARBA" id="ARBA00022676"/>
    </source>
</evidence>
<comment type="function">
    <text evidence="1">Condensation of UDP-2,3-diacylglucosamine and 2,3-diacylglucosamine-1-phosphate to form lipid A disaccharide, a precursor of lipid A, a phosphorylated glycolipid that anchors the lipopolysaccharide to the outer membrane of the cell.</text>
</comment>
<dbReference type="AlphaFoldDB" id="A0A9D5QEF5"/>
<dbReference type="PANTHER" id="PTHR30372">
    <property type="entry name" value="LIPID-A-DISACCHARIDE SYNTHASE"/>
    <property type="match status" value="1"/>
</dbReference>
<dbReference type="PANTHER" id="PTHR30372:SF4">
    <property type="entry name" value="LIPID-A-DISACCHARIDE SYNTHASE, MITOCHONDRIAL-RELATED"/>
    <property type="match status" value="1"/>
</dbReference>
<dbReference type="SUPFAM" id="SSF53756">
    <property type="entry name" value="UDP-Glycosyltransferase/glycogen phosphorylase"/>
    <property type="match status" value="1"/>
</dbReference>
<dbReference type="Pfam" id="PF02684">
    <property type="entry name" value="LpxB"/>
    <property type="match status" value="1"/>
</dbReference>
<evidence type="ECO:0000256" key="1">
    <source>
        <dbReference type="ARBA" id="ARBA00002056"/>
    </source>
</evidence>
<organism evidence="10 11">
    <name type="scientific">candidate division WOR-3 bacterium</name>
    <dbReference type="NCBI Taxonomy" id="2052148"/>
    <lineage>
        <taxon>Bacteria</taxon>
        <taxon>Bacteria division WOR-3</taxon>
    </lineage>
</organism>
<evidence type="ECO:0000256" key="5">
    <source>
        <dbReference type="ARBA" id="ARBA00022556"/>
    </source>
</evidence>
<evidence type="ECO:0000256" key="2">
    <source>
        <dbReference type="ARBA" id="ARBA00012687"/>
    </source>
</evidence>
<sequence>MHVFISTAERSGLLYARLIADNLARHYPGITIYAPPDADSAPVGFGAGALESRGVLERMRRIERTVRKLRPDVFLAVAWSEPNTILGLRLRDLRGMRRIFFAPPQLWAWGRWRATLIRRGYDTLYCLYPREARFLRSLGLLAHFHRNPLADYLKPYFNLERIPGTIALLPGSRASEKSRNLDLLRGLRIRWKKHQPGFRFTWLFLTDEEARQSRAFIGAGDRIVGGLERYKELAKSGLAVVTSGTATLETALLGTPQVAFYNMSRLEVALVRLLTRVRRFALPNVILDEKVIPEYLNPSAEVLVNAALVQIEAQPFSETLARRLRTELGGSVDKPLIPLNIC</sequence>
<name>A0A9D5QEF5_UNCW3</name>
<comment type="catalytic activity">
    <reaction evidence="9">
        <text>a lipid X + a UDP-2-N,3-O-bis[(3R)-3-hydroxyacyl]-alpha-D-glucosamine = a lipid A disaccharide + UDP + H(+)</text>
        <dbReference type="Rhea" id="RHEA:67828"/>
        <dbReference type="ChEBI" id="CHEBI:15378"/>
        <dbReference type="ChEBI" id="CHEBI:58223"/>
        <dbReference type="ChEBI" id="CHEBI:137748"/>
        <dbReference type="ChEBI" id="CHEBI:176338"/>
        <dbReference type="ChEBI" id="CHEBI:176343"/>
        <dbReference type="EC" id="2.4.1.182"/>
    </reaction>
</comment>
<keyword evidence="6" id="KW-0328">Glycosyltransferase</keyword>
<keyword evidence="7" id="KW-0808">Transferase</keyword>
<dbReference type="GO" id="GO:0016020">
    <property type="term" value="C:membrane"/>
    <property type="evidence" value="ECO:0007669"/>
    <property type="project" value="GOC"/>
</dbReference>
<dbReference type="EC" id="2.4.1.182" evidence="2"/>
<dbReference type="EMBL" id="WJKJ01000239">
    <property type="protein sequence ID" value="MBD3364995.1"/>
    <property type="molecule type" value="Genomic_DNA"/>
</dbReference>
<proteinExistence type="predicted"/>
<evidence type="ECO:0000313" key="11">
    <source>
        <dbReference type="Proteomes" id="UP000630660"/>
    </source>
</evidence>
<evidence type="ECO:0000256" key="9">
    <source>
        <dbReference type="ARBA" id="ARBA00048975"/>
    </source>
</evidence>
<accession>A0A9D5QEF5</accession>